<proteinExistence type="predicted"/>
<keyword evidence="4" id="KW-1185">Reference proteome</keyword>
<evidence type="ECO:0000256" key="1">
    <source>
        <dbReference type="SAM" id="Coils"/>
    </source>
</evidence>
<organism evidence="3 4">
    <name type="scientific">Durusdinium trenchii</name>
    <dbReference type="NCBI Taxonomy" id="1381693"/>
    <lineage>
        <taxon>Eukaryota</taxon>
        <taxon>Sar</taxon>
        <taxon>Alveolata</taxon>
        <taxon>Dinophyceae</taxon>
        <taxon>Suessiales</taxon>
        <taxon>Symbiodiniaceae</taxon>
        <taxon>Durusdinium</taxon>
    </lineage>
</organism>
<dbReference type="Proteomes" id="UP001642484">
    <property type="component" value="Unassembled WGS sequence"/>
</dbReference>
<accession>A0ABP0N5Q8</accession>
<evidence type="ECO:0008006" key="5">
    <source>
        <dbReference type="Google" id="ProtNLM"/>
    </source>
</evidence>
<comment type="caution">
    <text evidence="3">The sequence shown here is derived from an EMBL/GenBank/DDBJ whole genome shotgun (WGS) entry which is preliminary data.</text>
</comment>
<name>A0ABP0N5Q8_9DINO</name>
<sequence>MEEDAGRSSESPRLKQAQAELKEAQAELKEAQAELQKAQNAWLSAADKDKDIHENIVQSAERNVQSAERMRDARLDAVKQMQGTSAQSSEHILVKKLDELKEQWAEKQEQLAETLEQVAKNEALLMEAFLNRFTLTPVSHYSSTTLDGEWHRNAVEYYNTKSCLVLQKLFPEDFRARPRWLYATGWESTFPAVAEHIIPKKGWQFVQNELGIQIDSARNSLLLLRHLEHTFQDGDWSLIPVGRDGGAVNFKIYVSQELKETTVNYIDRNGGSEPVVVKKAGPKLKPLKFRDLHERDFWIQPPPFLRALFLKARMAWQKHKEDDQPLPDPVQLTNAFSESCDKWNDFMVGRLLSSIKQQKTAGETQSP</sequence>
<evidence type="ECO:0000256" key="2">
    <source>
        <dbReference type="SAM" id="MobiDB-lite"/>
    </source>
</evidence>
<keyword evidence="1" id="KW-0175">Coiled coil</keyword>
<feature type="coiled-coil region" evidence="1">
    <location>
        <begin position="94"/>
        <end position="121"/>
    </location>
</feature>
<feature type="compositionally biased region" description="Basic and acidic residues" evidence="2">
    <location>
        <begin position="1"/>
        <end position="13"/>
    </location>
</feature>
<protein>
    <recommendedName>
        <fullName evidence="5">HNH nuclease domain-containing protein</fullName>
    </recommendedName>
</protein>
<reference evidence="3 4" key="1">
    <citation type="submission" date="2024-02" db="EMBL/GenBank/DDBJ databases">
        <authorList>
            <person name="Chen Y."/>
            <person name="Shah S."/>
            <person name="Dougan E. K."/>
            <person name="Thang M."/>
            <person name="Chan C."/>
        </authorList>
    </citation>
    <scope>NUCLEOTIDE SEQUENCE [LARGE SCALE GENOMIC DNA]</scope>
</reference>
<evidence type="ECO:0000313" key="3">
    <source>
        <dbReference type="EMBL" id="CAK9059127.1"/>
    </source>
</evidence>
<evidence type="ECO:0000313" key="4">
    <source>
        <dbReference type="Proteomes" id="UP001642484"/>
    </source>
</evidence>
<gene>
    <name evidence="3" type="ORF">CCMP2556_LOCUS29138</name>
</gene>
<feature type="region of interest" description="Disordered" evidence="2">
    <location>
        <begin position="1"/>
        <end position="22"/>
    </location>
</feature>
<dbReference type="EMBL" id="CAXAMN010021395">
    <property type="protein sequence ID" value="CAK9059127.1"/>
    <property type="molecule type" value="Genomic_DNA"/>
</dbReference>